<dbReference type="Gene3D" id="3.55.50.30">
    <property type="match status" value="1"/>
</dbReference>
<dbReference type="InterPro" id="IPR012373">
    <property type="entry name" value="Ferrdict_sens_TM"/>
</dbReference>
<name>A0A261U0K7_9BORD</name>
<dbReference type="PIRSF" id="PIRSF018266">
    <property type="entry name" value="FecR"/>
    <property type="match status" value="1"/>
</dbReference>
<dbReference type="PANTHER" id="PTHR30273:SF2">
    <property type="entry name" value="PROTEIN FECR"/>
    <property type="match status" value="1"/>
</dbReference>
<feature type="transmembrane region" description="Helical" evidence="1">
    <location>
        <begin position="84"/>
        <end position="102"/>
    </location>
</feature>
<dbReference type="Pfam" id="PF16220">
    <property type="entry name" value="DUF4880"/>
    <property type="match status" value="1"/>
</dbReference>
<gene>
    <name evidence="4" type="ORF">CAL20_16555</name>
</gene>
<dbReference type="EMBL" id="NEVQ01000015">
    <property type="protein sequence ID" value="OZI54770.1"/>
    <property type="molecule type" value="Genomic_DNA"/>
</dbReference>
<protein>
    <submittedName>
        <fullName evidence="4">Iron dicitrate transport regulator FecR</fullName>
    </submittedName>
</protein>
<dbReference type="Proteomes" id="UP000216885">
    <property type="component" value="Unassembled WGS sequence"/>
</dbReference>
<proteinExistence type="predicted"/>
<evidence type="ECO:0000256" key="1">
    <source>
        <dbReference type="SAM" id="Phobius"/>
    </source>
</evidence>
<keyword evidence="1" id="KW-0472">Membrane</keyword>
<evidence type="ECO:0000259" key="2">
    <source>
        <dbReference type="Pfam" id="PF04773"/>
    </source>
</evidence>
<dbReference type="Gene3D" id="2.60.120.1440">
    <property type="match status" value="1"/>
</dbReference>
<dbReference type="PANTHER" id="PTHR30273">
    <property type="entry name" value="PERIPLASMIC SIGNAL SENSOR AND SIGMA FACTOR ACTIVATOR FECR-RELATED"/>
    <property type="match status" value="1"/>
</dbReference>
<feature type="domain" description="FecR N-terminal" evidence="3">
    <location>
        <begin position="13"/>
        <end position="52"/>
    </location>
</feature>
<dbReference type="GO" id="GO:0016989">
    <property type="term" value="F:sigma factor antagonist activity"/>
    <property type="evidence" value="ECO:0007669"/>
    <property type="project" value="TreeGrafter"/>
</dbReference>
<organism evidence="4 5">
    <name type="scientific">Bordetella genomosp. 4</name>
    <dbReference type="NCBI Taxonomy" id="463044"/>
    <lineage>
        <taxon>Bacteria</taxon>
        <taxon>Pseudomonadati</taxon>
        <taxon>Pseudomonadota</taxon>
        <taxon>Betaproteobacteria</taxon>
        <taxon>Burkholderiales</taxon>
        <taxon>Alcaligenaceae</taxon>
        <taxon>Bordetella</taxon>
    </lineage>
</organism>
<reference evidence="4 5" key="1">
    <citation type="submission" date="2017-05" db="EMBL/GenBank/DDBJ databases">
        <title>Complete and WGS of Bordetella genogroups.</title>
        <authorList>
            <person name="Spilker T."/>
            <person name="LiPuma J."/>
        </authorList>
    </citation>
    <scope>NUCLEOTIDE SEQUENCE [LARGE SCALE GENOMIC DNA]</scope>
    <source>
        <strain evidence="4 5">AU9919</strain>
    </source>
</reference>
<sequence>MSAAVGSDPIRAQAAQWFARAHSGEWDDTAQAERDAWLAADPRHAYEYRVLESIWQAAADIPQERLQALATVRPRRFGVNRRQAIAAFCTGVLVLGLAIWHWPRGVIEMEYRTALGERQTVTLSDGSVVELNSGSHIQVRFDETTRRVKLLAGQALFSVEKDAKHPFLVDAGIGTALVTGTRFDVRRDSDQLSVVVESGSVNVEGRDDTEPVAVVAGNAVRIGANGRAESPQHVDVATELSWRKGQIVFRETDLASAAREVSRYRQQPVVLAGQPSLGKLQVSGVFRTDDTDAFLAALPHFLPVQVRQLADGRREIVSAAAVTK</sequence>
<dbReference type="InterPro" id="IPR006860">
    <property type="entry name" value="FecR"/>
</dbReference>
<evidence type="ECO:0000313" key="4">
    <source>
        <dbReference type="EMBL" id="OZI54770.1"/>
    </source>
</evidence>
<keyword evidence="5" id="KW-1185">Reference proteome</keyword>
<comment type="caution">
    <text evidence="4">The sequence shown here is derived from an EMBL/GenBank/DDBJ whole genome shotgun (WGS) entry which is preliminary data.</text>
</comment>
<dbReference type="InterPro" id="IPR032623">
    <property type="entry name" value="FecR_N"/>
</dbReference>
<accession>A0A261U0K7</accession>
<dbReference type="AlphaFoldDB" id="A0A261U0K7"/>
<dbReference type="RefSeq" id="WP_094838425.1">
    <property type="nucleotide sequence ID" value="NZ_NEVQ01000015.1"/>
</dbReference>
<evidence type="ECO:0000259" key="3">
    <source>
        <dbReference type="Pfam" id="PF16220"/>
    </source>
</evidence>
<dbReference type="Pfam" id="PF04773">
    <property type="entry name" value="FecR"/>
    <property type="match status" value="1"/>
</dbReference>
<keyword evidence="1" id="KW-0812">Transmembrane</keyword>
<keyword evidence="1" id="KW-1133">Transmembrane helix</keyword>
<evidence type="ECO:0000313" key="5">
    <source>
        <dbReference type="Proteomes" id="UP000216885"/>
    </source>
</evidence>
<feature type="domain" description="FecR protein" evidence="2">
    <location>
        <begin position="110"/>
        <end position="202"/>
    </location>
</feature>